<keyword evidence="2 3" id="KW-0732">Signal</keyword>
<dbReference type="InterPro" id="IPR028081">
    <property type="entry name" value="Leu-bd"/>
</dbReference>
<evidence type="ECO:0000256" key="3">
    <source>
        <dbReference type="SAM" id="SignalP"/>
    </source>
</evidence>
<feature type="signal peptide" evidence="3">
    <location>
        <begin position="1"/>
        <end position="35"/>
    </location>
</feature>
<comment type="similarity">
    <text evidence="1">Belongs to the leucine-binding protein family.</text>
</comment>
<reference evidence="5" key="1">
    <citation type="submission" date="2020-09" db="EMBL/GenBank/DDBJ databases">
        <title>Novel species in genus Aeromicrobium.</title>
        <authorList>
            <person name="Zhang G."/>
        </authorList>
    </citation>
    <scope>NUCLEOTIDE SEQUENCE</scope>
    <source>
        <strain evidence="5">Zg-636</strain>
    </source>
</reference>
<dbReference type="PANTHER" id="PTHR30483:SF6">
    <property type="entry name" value="PERIPLASMIC BINDING PROTEIN OF ABC TRANSPORTER FOR NATURAL AMINO ACIDS"/>
    <property type="match status" value="1"/>
</dbReference>
<dbReference type="RefSeq" id="WP_187769323.1">
    <property type="nucleotide sequence ID" value="NZ_JACTVM010000002.1"/>
</dbReference>
<dbReference type="InterPro" id="IPR028082">
    <property type="entry name" value="Peripla_BP_I"/>
</dbReference>
<dbReference type="Pfam" id="PF13458">
    <property type="entry name" value="Peripla_BP_6"/>
    <property type="match status" value="1"/>
</dbReference>
<dbReference type="EMBL" id="JACTVM010000002">
    <property type="protein sequence ID" value="MBC9226475.1"/>
    <property type="molecule type" value="Genomic_DNA"/>
</dbReference>
<proteinExistence type="inferred from homology"/>
<feature type="chain" id="PRO_5039070642" evidence="3">
    <location>
        <begin position="36"/>
        <end position="433"/>
    </location>
</feature>
<protein>
    <submittedName>
        <fullName evidence="5">ABC transporter substrate-binding protein</fullName>
    </submittedName>
</protein>
<evidence type="ECO:0000256" key="1">
    <source>
        <dbReference type="ARBA" id="ARBA00010062"/>
    </source>
</evidence>
<accession>A0A8I0EWS3</accession>
<dbReference type="PANTHER" id="PTHR30483">
    <property type="entry name" value="LEUCINE-SPECIFIC-BINDING PROTEIN"/>
    <property type="match status" value="1"/>
</dbReference>
<dbReference type="AlphaFoldDB" id="A0A8I0EWS3"/>
<comment type="caution">
    <text evidence="5">The sequence shown here is derived from an EMBL/GenBank/DDBJ whole genome shotgun (WGS) entry which is preliminary data.</text>
</comment>
<evidence type="ECO:0000313" key="6">
    <source>
        <dbReference type="Proteomes" id="UP000620591"/>
    </source>
</evidence>
<evidence type="ECO:0000259" key="4">
    <source>
        <dbReference type="Pfam" id="PF13458"/>
    </source>
</evidence>
<name>A0A8I0EWS3_9ACTN</name>
<sequence>MIKTHTPAGATTQRRTLARRVALGAAATLALSTLAACGGSGSDDDSSEEIIIGNPMPLTGAAAGYGVPQSKGAQIVVDAINEAGGIKELGGRKLKLVTKDTKSDPATTGKIIRELEREGAVALAGPSPSAEVIANKALITKIKIPTIISSIDPSITADTQGKNIFRAVSVSATATEAAVDMIKAKVADGSLKDLDKVGILTISTVPGPQVASVFKKGLEGLGIETTEIDYDPAQVKDFAPTVAKLKSQDVDMVVGYQYLNDQALFAQAIDAQSWRPKDGFLFTQAPVATDSFRRASGDVAEGWMASAYTAAMNSDVFTPEVNKLAADFQAEYKDSAEGNAVIGMTVVTQIANALAEAKSTDPDKLTKALRAVKFDAPKDSPYPFYGFLGGMDYDESGENQGLVVPIARINKELGLDVVWPQEYESEGQIKMVR</sequence>
<feature type="domain" description="Leucine-binding protein" evidence="4">
    <location>
        <begin position="50"/>
        <end position="378"/>
    </location>
</feature>
<dbReference type="SUPFAM" id="SSF53822">
    <property type="entry name" value="Periplasmic binding protein-like I"/>
    <property type="match status" value="1"/>
</dbReference>
<dbReference type="Proteomes" id="UP000620591">
    <property type="component" value="Unassembled WGS sequence"/>
</dbReference>
<evidence type="ECO:0000256" key="2">
    <source>
        <dbReference type="ARBA" id="ARBA00022729"/>
    </source>
</evidence>
<dbReference type="InterPro" id="IPR051010">
    <property type="entry name" value="BCAA_transport"/>
</dbReference>
<evidence type="ECO:0000313" key="5">
    <source>
        <dbReference type="EMBL" id="MBC9226475.1"/>
    </source>
</evidence>
<dbReference type="Gene3D" id="3.40.50.2300">
    <property type="match status" value="2"/>
</dbReference>
<gene>
    <name evidence="5" type="ORF">IBG24_09115</name>
</gene>
<organism evidence="5 6">
    <name type="scientific">Aeromicrobium senzhongii</name>
    <dbReference type="NCBI Taxonomy" id="2663859"/>
    <lineage>
        <taxon>Bacteria</taxon>
        <taxon>Bacillati</taxon>
        <taxon>Actinomycetota</taxon>
        <taxon>Actinomycetes</taxon>
        <taxon>Propionibacteriales</taxon>
        <taxon>Nocardioidaceae</taxon>
        <taxon>Aeromicrobium</taxon>
    </lineage>
</organism>